<evidence type="ECO:0000259" key="6">
    <source>
        <dbReference type="Pfam" id="PF01545"/>
    </source>
</evidence>
<evidence type="ECO:0000256" key="4">
    <source>
        <dbReference type="ARBA" id="ARBA00023136"/>
    </source>
</evidence>
<protein>
    <recommendedName>
        <fullName evidence="6">Cation efflux protein transmembrane domain-containing protein</fullName>
    </recommendedName>
</protein>
<gene>
    <name evidence="7" type="ORF">LCGC14_0289990</name>
</gene>
<dbReference type="GO" id="GO:0005385">
    <property type="term" value="F:zinc ion transmembrane transporter activity"/>
    <property type="evidence" value="ECO:0007669"/>
    <property type="project" value="TreeGrafter"/>
</dbReference>
<dbReference type="InterPro" id="IPR027469">
    <property type="entry name" value="Cation_efflux_TMD_sf"/>
</dbReference>
<name>A0A0F9UAJ3_9ZZZZ</name>
<feature type="transmembrane region" description="Helical" evidence="5">
    <location>
        <begin position="112"/>
        <end position="133"/>
    </location>
</feature>
<comment type="subcellular location">
    <subcellularLocation>
        <location evidence="1">Membrane</location>
        <topology evidence="1">Multi-pass membrane protein</topology>
    </subcellularLocation>
</comment>
<dbReference type="GO" id="GO:0005886">
    <property type="term" value="C:plasma membrane"/>
    <property type="evidence" value="ECO:0007669"/>
    <property type="project" value="TreeGrafter"/>
</dbReference>
<dbReference type="EMBL" id="LAZR01000172">
    <property type="protein sequence ID" value="KKN84337.1"/>
    <property type="molecule type" value="Genomic_DNA"/>
</dbReference>
<dbReference type="SUPFAM" id="SSF161111">
    <property type="entry name" value="Cation efflux protein transmembrane domain-like"/>
    <property type="match status" value="1"/>
</dbReference>
<evidence type="ECO:0000256" key="3">
    <source>
        <dbReference type="ARBA" id="ARBA00022989"/>
    </source>
</evidence>
<dbReference type="AlphaFoldDB" id="A0A0F9UAJ3"/>
<proteinExistence type="predicted"/>
<reference evidence="7" key="1">
    <citation type="journal article" date="2015" name="Nature">
        <title>Complex archaea that bridge the gap between prokaryotes and eukaryotes.</title>
        <authorList>
            <person name="Spang A."/>
            <person name="Saw J.H."/>
            <person name="Jorgensen S.L."/>
            <person name="Zaremba-Niedzwiedzka K."/>
            <person name="Martijn J."/>
            <person name="Lind A.E."/>
            <person name="van Eijk R."/>
            <person name="Schleper C."/>
            <person name="Guy L."/>
            <person name="Ettema T.J."/>
        </authorList>
    </citation>
    <scope>NUCLEOTIDE SEQUENCE</scope>
</reference>
<evidence type="ECO:0000256" key="5">
    <source>
        <dbReference type="SAM" id="Phobius"/>
    </source>
</evidence>
<keyword evidence="3 5" id="KW-1133">Transmembrane helix</keyword>
<dbReference type="InterPro" id="IPR058533">
    <property type="entry name" value="Cation_efflux_TM"/>
</dbReference>
<feature type="domain" description="Cation efflux protein transmembrane" evidence="6">
    <location>
        <begin position="23"/>
        <end position="197"/>
    </location>
</feature>
<keyword evidence="4 5" id="KW-0472">Membrane</keyword>
<sequence>MDDCCDSKGSELAQLREKQGRVLYIALAINAVMFVVEFTAGWIVNSTALLGDSLDMFGDALVYTISLFVLHRGVRARAGAALFKSGFLLLFSLLIIGEAIRKSFLGVVPEAGWMGLIGLIALAANLSCLALLYSHRSDDINMSSTWLCSRNDVIANLSVLGAAGLVMLTQSLWPDLIVGVGLALLYLHSSVQVGRNAWPQWRGRDEQLDAGCEASVLAPSSSCCESDAVAHPDGCCESRAVASADSCCGTRSTDVKTENDGERWTRR</sequence>
<dbReference type="InterPro" id="IPR050681">
    <property type="entry name" value="CDF/SLC30A"/>
</dbReference>
<feature type="transmembrane region" description="Helical" evidence="5">
    <location>
        <begin position="176"/>
        <end position="194"/>
    </location>
</feature>
<comment type="caution">
    <text evidence="7">The sequence shown here is derived from an EMBL/GenBank/DDBJ whole genome shotgun (WGS) entry which is preliminary data.</text>
</comment>
<organism evidence="7">
    <name type="scientific">marine sediment metagenome</name>
    <dbReference type="NCBI Taxonomy" id="412755"/>
    <lineage>
        <taxon>unclassified sequences</taxon>
        <taxon>metagenomes</taxon>
        <taxon>ecological metagenomes</taxon>
    </lineage>
</organism>
<dbReference type="PANTHER" id="PTHR11562">
    <property type="entry name" value="CATION EFFLUX PROTEIN/ ZINC TRANSPORTER"/>
    <property type="match status" value="1"/>
</dbReference>
<evidence type="ECO:0000256" key="1">
    <source>
        <dbReference type="ARBA" id="ARBA00004141"/>
    </source>
</evidence>
<feature type="transmembrane region" description="Helical" evidence="5">
    <location>
        <begin position="22"/>
        <end position="44"/>
    </location>
</feature>
<feature type="transmembrane region" description="Helical" evidence="5">
    <location>
        <begin position="56"/>
        <end position="74"/>
    </location>
</feature>
<dbReference type="PANTHER" id="PTHR11562:SF17">
    <property type="entry name" value="RE54080P-RELATED"/>
    <property type="match status" value="1"/>
</dbReference>
<feature type="transmembrane region" description="Helical" evidence="5">
    <location>
        <begin position="81"/>
        <end position="100"/>
    </location>
</feature>
<feature type="transmembrane region" description="Helical" evidence="5">
    <location>
        <begin position="153"/>
        <end position="170"/>
    </location>
</feature>
<evidence type="ECO:0000313" key="7">
    <source>
        <dbReference type="EMBL" id="KKN84337.1"/>
    </source>
</evidence>
<keyword evidence="2 5" id="KW-0812">Transmembrane</keyword>
<dbReference type="Pfam" id="PF01545">
    <property type="entry name" value="Cation_efflux"/>
    <property type="match status" value="1"/>
</dbReference>
<accession>A0A0F9UAJ3</accession>
<dbReference type="Gene3D" id="1.20.1510.10">
    <property type="entry name" value="Cation efflux protein transmembrane domain"/>
    <property type="match status" value="1"/>
</dbReference>
<evidence type="ECO:0000256" key="2">
    <source>
        <dbReference type="ARBA" id="ARBA00022692"/>
    </source>
</evidence>